<dbReference type="EMBL" id="JBFXLT010000014">
    <property type="protein sequence ID" value="KAL2818322.1"/>
    <property type="molecule type" value="Genomic_DNA"/>
</dbReference>
<comment type="caution">
    <text evidence="3">The sequence shown here is derived from an EMBL/GenBank/DDBJ whole genome shotgun (WGS) entry which is preliminary data.</text>
</comment>
<proteinExistence type="predicted"/>
<dbReference type="Gene3D" id="2.60.40.10">
    <property type="entry name" value="Immunoglobulins"/>
    <property type="match status" value="1"/>
</dbReference>
<accession>A0ABR4HU97</accession>
<evidence type="ECO:0000313" key="4">
    <source>
        <dbReference type="Proteomes" id="UP001610334"/>
    </source>
</evidence>
<dbReference type="PANTHER" id="PTHR43118:SF1">
    <property type="entry name" value="RHAMNOGALACTURONAN LYASE (EUROFUNG)"/>
    <property type="match status" value="1"/>
</dbReference>
<dbReference type="PANTHER" id="PTHR43118">
    <property type="entry name" value="RHAMNOGALACTURONAN LYASE (EUROFUNG)"/>
    <property type="match status" value="1"/>
</dbReference>
<keyword evidence="4" id="KW-1185">Reference proteome</keyword>
<dbReference type="Proteomes" id="UP001610334">
    <property type="component" value="Unassembled WGS sequence"/>
</dbReference>
<evidence type="ECO:0008006" key="5">
    <source>
        <dbReference type="Google" id="ProtNLM"/>
    </source>
</evidence>
<dbReference type="Pfam" id="PF18370">
    <property type="entry name" value="RGI_lyase"/>
    <property type="match status" value="1"/>
</dbReference>
<evidence type="ECO:0000313" key="3">
    <source>
        <dbReference type="EMBL" id="KAL2818322.1"/>
    </source>
</evidence>
<reference evidence="3 4" key="1">
    <citation type="submission" date="2024-07" db="EMBL/GenBank/DDBJ databases">
        <title>Section-level genome sequencing and comparative genomics of Aspergillus sections Usti and Cavernicolus.</title>
        <authorList>
            <consortium name="Lawrence Berkeley National Laboratory"/>
            <person name="Nybo J.L."/>
            <person name="Vesth T.C."/>
            <person name="Theobald S."/>
            <person name="Frisvad J.C."/>
            <person name="Larsen T.O."/>
            <person name="Kjaerboelling I."/>
            <person name="Rothschild-Mancinelli K."/>
            <person name="Lyhne E.K."/>
            <person name="Kogle M.E."/>
            <person name="Barry K."/>
            <person name="Clum A."/>
            <person name="Na H."/>
            <person name="Ledsgaard L."/>
            <person name="Lin J."/>
            <person name="Lipzen A."/>
            <person name="Kuo A."/>
            <person name="Riley R."/>
            <person name="Mondo S."/>
            <person name="Labutti K."/>
            <person name="Haridas S."/>
            <person name="Pangalinan J."/>
            <person name="Salamov A.A."/>
            <person name="Simmons B.A."/>
            <person name="Magnuson J.K."/>
            <person name="Chen J."/>
            <person name="Drula E."/>
            <person name="Henrissat B."/>
            <person name="Wiebenga A."/>
            <person name="Lubbers R.J."/>
            <person name="Gomes A.C."/>
            <person name="Makela M.R."/>
            <person name="Stajich J."/>
            <person name="Grigoriev I.V."/>
            <person name="Mortensen U.H."/>
            <person name="De Vries R.P."/>
            <person name="Baker S.E."/>
            <person name="Andersen M.R."/>
        </authorList>
    </citation>
    <scope>NUCLEOTIDE SEQUENCE [LARGE SCALE GENOMIC DNA]</scope>
    <source>
        <strain evidence="3 4">CBS 588.65</strain>
    </source>
</reference>
<sequence>MDLDIGLIVLTILTRTDFPPGPRPVENLGRGVVAVRASDTDILVTWRLLGLDSPDIEFNVYRSTGEDGEATLLNDSPLTSSTGTNFFDSTADPSQANTYFVRPVLDDEEQEPSASFTLPADNAIEPAIRIPIRNSGPFKYVWVGDLDGDGEYDFVIDRINTQQSLEAYASNGTFLWELQYGPNSENQNNIEPGSTAISVGNWDGVTVFDFDSDGYAEVAVRIANGVVFGDGEVFENDNNDEQWVAILDGRTGQLKGTSPIPTDFIEHGPLAARFGVGYLDGERPHLVAFMKNRRDDKAFNRVIGAWTYDGTTVNEEWITLGDALVGADGHNTRILDVNGDGFDDVIEIGFVLDGSDGSTLYTMPDIVVHGDRYYIGKMDPEREGLQGYGIQQDNEDLLMEYYYDARDGSLLWEHFGTEVGDVGRGLAGDIDPTHPGYEVWSFQGIHNAASNEMTTDDPELAPWPQMGLFWDGDELMELYNDGKFEQWDWENPTTSTSLPRFFRISTYGAKNPNNYNPGFLGDILGDWREEVIVTNEDYTELVIFTTDLPSDIRLYTLAHNPAYRNSMTLKGYMQSHSLDYYLGNGMSAPPRPNIRYVEK</sequence>
<dbReference type="Pfam" id="PF21348">
    <property type="entry name" value="RGL11_C"/>
    <property type="match status" value="1"/>
</dbReference>
<dbReference type="InterPro" id="IPR013783">
    <property type="entry name" value="Ig-like_fold"/>
</dbReference>
<feature type="domain" description="Rhamnogalacturonan I lyase beta-sheet" evidence="1">
    <location>
        <begin position="24"/>
        <end position="116"/>
    </location>
</feature>
<evidence type="ECO:0000259" key="1">
    <source>
        <dbReference type="Pfam" id="PF18370"/>
    </source>
</evidence>
<organism evidence="3 4">
    <name type="scientific">Aspergillus granulosus</name>
    <dbReference type="NCBI Taxonomy" id="176169"/>
    <lineage>
        <taxon>Eukaryota</taxon>
        <taxon>Fungi</taxon>
        <taxon>Dikarya</taxon>
        <taxon>Ascomycota</taxon>
        <taxon>Pezizomycotina</taxon>
        <taxon>Eurotiomycetes</taxon>
        <taxon>Eurotiomycetidae</taxon>
        <taxon>Eurotiales</taxon>
        <taxon>Aspergillaceae</taxon>
        <taxon>Aspergillus</taxon>
        <taxon>Aspergillus subgen. Nidulantes</taxon>
    </lineage>
</organism>
<dbReference type="SUPFAM" id="SSF69318">
    <property type="entry name" value="Integrin alpha N-terminal domain"/>
    <property type="match status" value="1"/>
</dbReference>
<dbReference type="InterPro" id="IPR034641">
    <property type="entry name" value="RGL11"/>
</dbReference>
<protein>
    <recommendedName>
        <fullName evidence="5">Rhamnogalacturonan I lyase beta-sheet domain-containing protein</fullName>
    </recommendedName>
</protein>
<feature type="domain" description="Rhamnogalacturonan lyase family 11 C-terminal" evidence="2">
    <location>
        <begin position="143"/>
        <end position="592"/>
    </location>
</feature>
<gene>
    <name evidence="3" type="ORF">BJX63DRAFT_440143</name>
</gene>
<name>A0ABR4HU97_9EURO</name>
<dbReference type="InterPro" id="IPR049366">
    <property type="entry name" value="RGL11_C"/>
</dbReference>
<evidence type="ECO:0000259" key="2">
    <source>
        <dbReference type="Pfam" id="PF21348"/>
    </source>
</evidence>
<dbReference type="InterPro" id="IPR028994">
    <property type="entry name" value="Integrin_alpha_N"/>
</dbReference>
<dbReference type="InterPro" id="IPR041624">
    <property type="entry name" value="RGI_lyase"/>
</dbReference>